<accession>X1TV92</accession>
<dbReference type="EMBL" id="BARW01019106">
    <property type="protein sequence ID" value="GAI91450.1"/>
    <property type="molecule type" value="Genomic_DNA"/>
</dbReference>
<reference evidence="2" key="1">
    <citation type="journal article" date="2014" name="Front. Microbiol.">
        <title>High frequency of phylogenetically diverse reductive dehalogenase-homologous genes in deep subseafloor sedimentary metagenomes.</title>
        <authorList>
            <person name="Kawai M."/>
            <person name="Futagami T."/>
            <person name="Toyoda A."/>
            <person name="Takaki Y."/>
            <person name="Nishi S."/>
            <person name="Hori S."/>
            <person name="Arai W."/>
            <person name="Tsubouchi T."/>
            <person name="Morono Y."/>
            <person name="Uchiyama I."/>
            <person name="Ito T."/>
            <person name="Fujiyama A."/>
            <person name="Inagaki F."/>
            <person name="Takami H."/>
        </authorList>
    </citation>
    <scope>NUCLEOTIDE SEQUENCE</scope>
    <source>
        <strain evidence="2">Expedition CK06-06</strain>
    </source>
</reference>
<protein>
    <recommendedName>
        <fullName evidence="1">Tim44-like domain-containing protein</fullName>
    </recommendedName>
</protein>
<name>X1TV92_9ZZZZ</name>
<evidence type="ECO:0000313" key="2">
    <source>
        <dbReference type="EMBL" id="GAI91450.1"/>
    </source>
</evidence>
<dbReference type="Pfam" id="PF04280">
    <property type="entry name" value="Tim44"/>
    <property type="match status" value="1"/>
</dbReference>
<feature type="domain" description="Tim44-like" evidence="1">
    <location>
        <begin position="2"/>
        <end position="70"/>
    </location>
</feature>
<proteinExistence type="predicted"/>
<dbReference type="NCBIfam" id="NF033779">
    <property type="entry name" value="Tim44_TimA_adap"/>
    <property type="match status" value="1"/>
</dbReference>
<comment type="caution">
    <text evidence="2">The sequence shown here is derived from an EMBL/GenBank/DDBJ whole genome shotgun (WGS) entry which is preliminary data.</text>
</comment>
<dbReference type="Gene3D" id="3.10.450.240">
    <property type="match status" value="1"/>
</dbReference>
<dbReference type="AlphaFoldDB" id="X1TV92"/>
<dbReference type="InterPro" id="IPR032710">
    <property type="entry name" value="NTF2-like_dom_sf"/>
</dbReference>
<sequence>DKASIIESTLKNKKASITIKFVSQLISATHDKSGAVIEGDLQKIREVIDIWTFMRDVSSSDPNWKLVATEAAN</sequence>
<dbReference type="InterPro" id="IPR007379">
    <property type="entry name" value="Tim44-like_dom"/>
</dbReference>
<gene>
    <name evidence="2" type="ORF">S12H4_32570</name>
</gene>
<feature type="non-terminal residue" evidence="2">
    <location>
        <position position="1"/>
    </location>
</feature>
<organism evidence="2">
    <name type="scientific">marine sediment metagenome</name>
    <dbReference type="NCBI Taxonomy" id="412755"/>
    <lineage>
        <taxon>unclassified sequences</taxon>
        <taxon>metagenomes</taxon>
        <taxon>ecological metagenomes</taxon>
    </lineage>
</organism>
<evidence type="ECO:0000259" key="1">
    <source>
        <dbReference type="Pfam" id="PF04280"/>
    </source>
</evidence>
<dbReference type="SUPFAM" id="SSF54427">
    <property type="entry name" value="NTF2-like"/>
    <property type="match status" value="1"/>
</dbReference>